<dbReference type="InterPro" id="IPR013320">
    <property type="entry name" value="ConA-like_dom_sf"/>
</dbReference>
<dbReference type="Gene3D" id="2.60.120.200">
    <property type="match status" value="1"/>
</dbReference>
<evidence type="ECO:0008006" key="3">
    <source>
        <dbReference type="Google" id="ProtNLM"/>
    </source>
</evidence>
<evidence type="ECO:0000313" key="2">
    <source>
        <dbReference type="Proteomes" id="UP000494116"/>
    </source>
</evidence>
<dbReference type="Proteomes" id="UP000494116">
    <property type="component" value="Unassembled WGS sequence"/>
</dbReference>
<dbReference type="RefSeq" id="WP_061302574.1">
    <property type="nucleotide sequence ID" value="NZ_CADIJS010000002.1"/>
</dbReference>
<gene>
    <name evidence="1" type="ORF">LMG1873_02853</name>
</gene>
<comment type="caution">
    <text evidence="1">The sequence shown here is derived from an EMBL/GenBank/DDBJ whole genome shotgun (WGS) entry which is preliminary data.</text>
</comment>
<dbReference type="EMBL" id="CADIJS010000002">
    <property type="protein sequence ID" value="CAB3704490.1"/>
    <property type="molecule type" value="Genomic_DNA"/>
</dbReference>
<dbReference type="SUPFAM" id="SSF49899">
    <property type="entry name" value="Concanavalin A-like lectins/glucanases"/>
    <property type="match status" value="1"/>
</dbReference>
<protein>
    <recommendedName>
        <fullName evidence="3">LamG-like jellyroll fold domain-containing protein</fullName>
    </recommendedName>
</protein>
<keyword evidence="2" id="KW-1185">Reference proteome</keyword>
<proteinExistence type="predicted"/>
<evidence type="ECO:0000313" key="1">
    <source>
        <dbReference type="EMBL" id="CAB3704490.1"/>
    </source>
</evidence>
<name>A0ABN7EZX1_9BURK</name>
<reference evidence="1 2" key="1">
    <citation type="submission" date="2020-04" db="EMBL/GenBank/DDBJ databases">
        <authorList>
            <person name="De Canck E."/>
        </authorList>
    </citation>
    <scope>NUCLEOTIDE SEQUENCE [LARGE SCALE GENOMIC DNA]</scope>
    <source>
        <strain evidence="1 2">LMG 1873</strain>
    </source>
</reference>
<organism evidence="1 2">
    <name type="scientific">Achromobacter piechaudii</name>
    <dbReference type="NCBI Taxonomy" id="72556"/>
    <lineage>
        <taxon>Bacteria</taxon>
        <taxon>Pseudomonadati</taxon>
        <taxon>Pseudomonadota</taxon>
        <taxon>Betaproteobacteria</taxon>
        <taxon>Burkholderiales</taxon>
        <taxon>Alcaligenaceae</taxon>
        <taxon>Achromobacter</taxon>
    </lineage>
</organism>
<sequence length="272" mass="28848">MSSLITRHLGVNAPASAPVISVSDVEVQVSRIPGLKAWWRADALFNPDPTAGAWRDRVNDIALTLRRASWPVRTPGGIADRDYLQFNQQLGTILQTPADVALWPVGPNPWTFAWVGQPSPNNFIVNEGVFGNEQAGAGQLVSAVFYQGNSANKPIVINEGGADLGYTTAGFPASGGPHLVVLSRNPGADAESPDRLRCYVDGVGQTTVSRANPQNTNSRLLIGGNTNTAGSGVTNAGFGGRIYDLFVFHSVLTAGDRAILSAYSYERYGLPA</sequence>
<accession>A0ABN7EZX1</accession>